<reference evidence="2" key="1">
    <citation type="journal article" date="2019" name="Int. J. Syst. Evol. Microbiol.">
        <title>The Global Catalogue of Microorganisms (GCM) 10K type strain sequencing project: providing services to taxonomists for standard genome sequencing and annotation.</title>
        <authorList>
            <consortium name="The Broad Institute Genomics Platform"/>
            <consortium name="The Broad Institute Genome Sequencing Center for Infectious Disease"/>
            <person name="Wu L."/>
            <person name="Ma J."/>
        </authorList>
    </citation>
    <scope>NUCLEOTIDE SEQUENCE [LARGE SCALE GENOMIC DNA]</scope>
    <source>
        <strain evidence="2">CGMCC 1.16306</strain>
    </source>
</reference>
<dbReference type="RefSeq" id="WP_380216826.1">
    <property type="nucleotide sequence ID" value="NZ_JBHTBN010000002.1"/>
</dbReference>
<dbReference type="GO" id="GO:0016853">
    <property type="term" value="F:isomerase activity"/>
    <property type="evidence" value="ECO:0007669"/>
    <property type="project" value="UniProtKB-KW"/>
</dbReference>
<dbReference type="InterPro" id="IPR027304">
    <property type="entry name" value="Trigger_fact/SurA_dom_sf"/>
</dbReference>
<evidence type="ECO:0000313" key="2">
    <source>
        <dbReference type="Proteomes" id="UP001596415"/>
    </source>
</evidence>
<dbReference type="PROSITE" id="PS51257">
    <property type="entry name" value="PROKAR_LIPOPROTEIN"/>
    <property type="match status" value="1"/>
</dbReference>
<dbReference type="SUPFAM" id="SSF109998">
    <property type="entry name" value="Triger factor/SurA peptide-binding domain-like"/>
    <property type="match status" value="1"/>
</dbReference>
<comment type="caution">
    <text evidence="1">The sequence shown here is derived from an EMBL/GenBank/DDBJ whole genome shotgun (WGS) entry which is preliminary data.</text>
</comment>
<proteinExistence type="predicted"/>
<dbReference type="EMBL" id="JBHTBN010000002">
    <property type="protein sequence ID" value="MFC7356977.1"/>
    <property type="molecule type" value="Genomic_DNA"/>
</dbReference>
<evidence type="ECO:0000313" key="1">
    <source>
        <dbReference type="EMBL" id="MFC7356977.1"/>
    </source>
</evidence>
<organism evidence="1 2">
    <name type="scientific">Jejudonia soesokkakensis</name>
    <dbReference type="NCBI Taxonomy" id="1323432"/>
    <lineage>
        <taxon>Bacteria</taxon>
        <taxon>Pseudomonadati</taxon>
        <taxon>Bacteroidota</taxon>
        <taxon>Flavobacteriia</taxon>
        <taxon>Flavobacteriales</taxon>
        <taxon>Flavobacteriaceae</taxon>
        <taxon>Jejudonia</taxon>
    </lineage>
</organism>
<gene>
    <name evidence="1" type="ORF">ACFQO1_04715</name>
</gene>
<protein>
    <submittedName>
        <fullName evidence="1">Peptidyl-prolyl cis-trans isomerase</fullName>
    </submittedName>
</protein>
<keyword evidence="2" id="KW-1185">Reference proteome</keyword>
<sequence>MYKFFYILLLIVLFTSCDYFKTNSSQVPVARVNKSYLYQEDIKALISENTSKEDSALIVNSYINRWATQQLLLDQAKINLSEEQQRTYERLIQEYKNGLYTEAYKNKIVSRQLDTTVSQIELESYYELNKENFKLNDELLKIRYIHMPTDYNEVAVTKQKFNRFNEEDQKDLEAQTFKFTSYNFNDSIWVKKENLLKVMPVLSTKKEVLLNKSNNLQLQDSLGLYLLAVEDVLKTNDIAPLPFVKPTVQQIILNKRKLELVKKLEKDITKDAIKNNTFEIY</sequence>
<accession>A0ABW2MQ11</accession>
<name>A0ABW2MQ11_9FLAO</name>
<dbReference type="Proteomes" id="UP001596415">
    <property type="component" value="Unassembled WGS sequence"/>
</dbReference>
<keyword evidence="1" id="KW-0413">Isomerase</keyword>